<feature type="region of interest" description="Disordered" evidence="1">
    <location>
        <begin position="63"/>
        <end position="96"/>
    </location>
</feature>
<feature type="compositionally biased region" description="Pro residues" evidence="1">
    <location>
        <begin position="147"/>
        <end position="160"/>
    </location>
</feature>
<dbReference type="EMBL" id="KZ992425">
    <property type="protein sequence ID" value="RKP11137.1"/>
    <property type="molecule type" value="Genomic_DNA"/>
</dbReference>
<dbReference type="Proteomes" id="UP000271241">
    <property type="component" value="Unassembled WGS sequence"/>
</dbReference>
<feature type="compositionally biased region" description="Low complexity" evidence="1">
    <location>
        <begin position="161"/>
        <end position="174"/>
    </location>
</feature>
<feature type="compositionally biased region" description="Polar residues" evidence="1">
    <location>
        <begin position="360"/>
        <end position="371"/>
    </location>
</feature>
<feature type="region of interest" description="Disordered" evidence="1">
    <location>
        <begin position="339"/>
        <end position="389"/>
    </location>
</feature>
<protein>
    <recommendedName>
        <fullName evidence="4">TRAPP trafficking subunit Trs65-domain-containing protein</fullName>
    </recommendedName>
</protein>
<evidence type="ECO:0000256" key="1">
    <source>
        <dbReference type="SAM" id="MobiDB-lite"/>
    </source>
</evidence>
<evidence type="ECO:0000313" key="3">
    <source>
        <dbReference type="Proteomes" id="UP000271241"/>
    </source>
</evidence>
<evidence type="ECO:0000313" key="2">
    <source>
        <dbReference type="EMBL" id="RKP11137.1"/>
    </source>
</evidence>
<dbReference type="PANTHER" id="PTHR28159">
    <property type="entry name" value="TRAFFICKING PROTEIN PARTICLE COMPLEX II-SPECIFIC SUBUNIT 65"/>
    <property type="match status" value="1"/>
</dbReference>
<sequence>MDPLDGLFQSSSFDVFIPALKPPEGDVFPQLDDLLLAHELDYALLDETLDVYVMARVRLSVDNARGEGEGGGGGGRGSHEEAGATEADTADDNDKEPRVPMAVQELFNSLRLQLEATVIEMAPISSPVLGPDVLHGGQSPMQRPVPQRSPSPIPPVPPLPQQAQPPQSSGAKPQMRLDTSGSGLLPPASHASTPTSPALGPSQPQRPARLVPRRSSSIRGDSLSPGLGPRRGSDVRQTNEGWSGTQIYQERRAAREGPISTVQMVNETWCCAFKFAVPIAYTRLNERSRSLIVNVVVTKERSSLEAQLADMSITLASPGTGGGADVSVLEEFAQNVSLVQSPSHSPVGSVDLATPDTPKGTPSINGAQTPSKPRAEPFSPSREELLRRTASKTMPVRTAAIATVKATWTSLLENTLILAVEFENEPTASHDFTLEALDIGVDNAVLCPYGDKFSDHEHVLLRPSDQFSTLYHLTVLEDDQLPPIQPPPVQVMSPTFARFSINGEPPMLFTPAQPESKLRSVRLQVAGHVHTTDPDMPTRTITSDWSFSVDASDVAKRRVQEQFRSGGARTVRVFPPAETSIELGPPRTGRPAAPPAPPQTGNPHAPGQLVPPHTSERAAGLRATAR</sequence>
<evidence type="ECO:0008006" key="4">
    <source>
        <dbReference type="Google" id="ProtNLM"/>
    </source>
</evidence>
<dbReference type="PANTHER" id="PTHR28159:SF1">
    <property type="entry name" value="TRAFFICKING PROTEIN PARTICLE COMPLEX II-SPECIFIC SUBUNIT 65"/>
    <property type="match status" value="1"/>
</dbReference>
<accession>A0A4P9XXS1</accession>
<dbReference type="OrthoDB" id="538223at2759"/>
<feature type="compositionally biased region" description="Low complexity" evidence="1">
    <location>
        <begin position="186"/>
        <end position="198"/>
    </location>
</feature>
<proteinExistence type="predicted"/>
<dbReference type="InterPro" id="IPR024662">
    <property type="entry name" value="Trs65"/>
</dbReference>
<dbReference type="AlphaFoldDB" id="A0A4P9XXS1"/>
<organism evidence="2 3">
    <name type="scientific">Thamnocephalis sphaerospora</name>
    <dbReference type="NCBI Taxonomy" id="78915"/>
    <lineage>
        <taxon>Eukaryota</taxon>
        <taxon>Fungi</taxon>
        <taxon>Fungi incertae sedis</taxon>
        <taxon>Zoopagomycota</taxon>
        <taxon>Zoopagomycotina</taxon>
        <taxon>Zoopagomycetes</taxon>
        <taxon>Zoopagales</taxon>
        <taxon>Sigmoideomycetaceae</taxon>
        <taxon>Thamnocephalis</taxon>
    </lineage>
</organism>
<dbReference type="GO" id="GO:0005802">
    <property type="term" value="C:trans-Golgi network"/>
    <property type="evidence" value="ECO:0007669"/>
    <property type="project" value="TreeGrafter"/>
</dbReference>
<feature type="region of interest" description="Disordered" evidence="1">
    <location>
        <begin position="575"/>
        <end position="626"/>
    </location>
</feature>
<reference evidence="3" key="1">
    <citation type="journal article" date="2018" name="Nat. Microbiol.">
        <title>Leveraging single-cell genomics to expand the fungal tree of life.</title>
        <authorList>
            <person name="Ahrendt S.R."/>
            <person name="Quandt C.A."/>
            <person name="Ciobanu D."/>
            <person name="Clum A."/>
            <person name="Salamov A."/>
            <person name="Andreopoulos B."/>
            <person name="Cheng J.F."/>
            <person name="Woyke T."/>
            <person name="Pelin A."/>
            <person name="Henrissat B."/>
            <person name="Reynolds N.K."/>
            <person name="Benny G.L."/>
            <person name="Smith M.E."/>
            <person name="James T.Y."/>
            <person name="Grigoriev I.V."/>
        </authorList>
    </citation>
    <scope>NUCLEOTIDE SEQUENCE [LARGE SCALE GENOMIC DNA]</scope>
    <source>
        <strain evidence="3">RSA 1356</strain>
    </source>
</reference>
<gene>
    <name evidence="2" type="ORF">THASP1DRAFT_27055</name>
</gene>
<feature type="region of interest" description="Disordered" evidence="1">
    <location>
        <begin position="130"/>
        <end position="242"/>
    </location>
</feature>
<dbReference type="GO" id="GO:1990071">
    <property type="term" value="C:TRAPPII protein complex"/>
    <property type="evidence" value="ECO:0007669"/>
    <property type="project" value="InterPro"/>
</dbReference>
<keyword evidence="3" id="KW-1185">Reference proteome</keyword>
<dbReference type="GO" id="GO:0006891">
    <property type="term" value="P:intra-Golgi vesicle-mediated transport"/>
    <property type="evidence" value="ECO:0007669"/>
    <property type="project" value="InterPro"/>
</dbReference>
<name>A0A4P9XXS1_9FUNG</name>